<evidence type="ECO:0008006" key="3">
    <source>
        <dbReference type="Google" id="ProtNLM"/>
    </source>
</evidence>
<comment type="caution">
    <text evidence="1">The sequence shown here is derived from an EMBL/GenBank/DDBJ whole genome shotgun (WGS) entry which is preliminary data.</text>
</comment>
<sequence>MGVYWLFGEDEETGQPKAYIGQTSALGSRLKQHHDGKDFWNRALVALSLTHSLTVTHAHYLEWQSINRALEAHRYGLMNGTAGSRPHAPPALDAECREIFATIDILLTTLGYPLFEPLLRQAPMLAASGDREQQPPVQDASRDIAIYLRNDRAQATGRYTETGLVVLAGS</sequence>
<keyword evidence="2" id="KW-1185">Reference proteome</keyword>
<evidence type="ECO:0000313" key="1">
    <source>
        <dbReference type="EMBL" id="GBQ82840.1"/>
    </source>
</evidence>
<protein>
    <recommendedName>
        <fullName evidence="3">GIY-YIG domain-containing protein</fullName>
    </recommendedName>
</protein>
<accession>A0ABQ0PVR9</accession>
<proteinExistence type="predicted"/>
<evidence type="ECO:0000313" key="2">
    <source>
        <dbReference type="Proteomes" id="UP001062776"/>
    </source>
</evidence>
<dbReference type="CDD" id="cd10447">
    <property type="entry name" value="GIY-YIG_unchar_2"/>
    <property type="match status" value="1"/>
</dbReference>
<dbReference type="Proteomes" id="UP001062776">
    <property type="component" value="Unassembled WGS sequence"/>
</dbReference>
<reference evidence="1" key="1">
    <citation type="submission" date="2013-04" db="EMBL/GenBank/DDBJ databases">
        <title>The genome sequencing project of 58 acetic acid bacteria.</title>
        <authorList>
            <person name="Okamoto-Kainuma A."/>
            <person name="Ishikawa M."/>
            <person name="Umino S."/>
            <person name="Koizumi Y."/>
            <person name="Shiwa Y."/>
            <person name="Yoshikawa H."/>
            <person name="Matsutani M."/>
            <person name="Matsushita K."/>
        </authorList>
    </citation>
    <scope>NUCLEOTIDE SEQUENCE</scope>
    <source>
        <strain evidence="1">NRIC 0535</strain>
    </source>
</reference>
<dbReference type="EMBL" id="BAPV01000001">
    <property type="protein sequence ID" value="GBQ82840.1"/>
    <property type="molecule type" value="Genomic_DNA"/>
</dbReference>
<name>A0ABQ0PVR9_9PROT</name>
<gene>
    <name evidence="1" type="ORF">AA0535_0091</name>
</gene>
<organism evidence="1 2">
    <name type="scientific">Asaia krungthepensis NRIC 0535</name>
    <dbReference type="NCBI Taxonomy" id="1307925"/>
    <lineage>
        <taxon>Bacteria</taxon>
        <taxon>Pseudomonadati</taxon>
        <taxon>Pseudomonadota</taxon>
        <taxon>Alphaproteobacteria</taxon>
        <taxon>Acetobacterales</taxon>
        <taxon>Acetobacteraceae</taxon>
        <taxon>Asaia</taxon>
    </lineage>
</organism>